<gene>
    <name evidence="1" type="ORF">L201_006717</name>
</gene>
<dbReference type="RefSeq" id="XP_066078532.1">
    <property type="nucleotide sequence ID" value="XM_066222435.1"/>
</dbReference>
<organism evidence="1 2">
    <name type="scientific">Kwoniella dendrophila CBS 6074</name>
    <dbReference type="NCBI Taxonomy" id="1295534"/>
    <lineage>
        <taxon>Eukaryota</taxon>
        <taxon>Fungi</taxon>
        <taxon>Dikarya</taxon>
        <taxon>Basidiomycota</taxon>
        <taxon>Agaricomycotina</taxon>
        <taxon>Tremellomycetes</taxon>
        <taxon>Tremellales</taxon>
        <taxon>Cryptococcaceae</taxon>
        <taxon>Kwoniella</taxon>
    </lineage>
</organism>
<dbReference type="EMBL" id="CP144106">
    <property type="protein sequence ID" value="WWC91770.1"/>
    <property type="molecule type" value="Genomic_DNA"/>
</dbReference>
<evidence type="ECO:0000313" key="1">
    <source>
        <dbReference type="EMBL" id="WWC91770.1"/>
    </source>
</evidence>
<name>A0AAX4K4S2_9TREE</name>
<dbReference type="AlphaFoldDB" id="A0AAX4K4S2"/>
<reference evidence="1 2" key="1">
    <citation type="submission" date="2024-01" db="EMBL/GenBank/DDBJ databases">
        <title>Comparative genomics of Cryptococcus and Kwoniella reveals pathogenesis evolution and contrasting modes of karyotype evolution via chromosome fusion or intercentromeric recombination.</title>
        <authorList>
            <person name="Coelho M.A."/>
            <person name="David-Palma M."/>
            <person name="Shea T."/>
            <person name="Bowers K."/>
            <person name="McGinley-Smith S."/>
            <person name="Mohammad A.W."/>
            <person name="Gnirke A."/>
            <person name="Yurkov A.M."/>
            <person name="Nowrousian M."/>
            <person name="Sun S."/>
            <person name="Cuomo C.A."/>
            <person name="Heitman J."/>
        </authorList>
    </citation>
    <scope>NUCLEOTIDE SEQUENCE [LARGE SCALE GENOMIC DNA]</scope>
    <source>
        <strain evidence="1 2">CBS 6074</strain>
    </source>
</reference>
<keyword evidence="2" id="KW-1185">Reference proteome</keyword>
<dbReference type="GeneID" id="91097386"/>
<proteinExistence type="predicted"/>
<sequence>MPITFLDLTDEIIQLVGHFVNPDNSLPIPSFTPHWENCATVINPHISKDLIAFRETCTGIRTICKLEGLHLETGYWTEVQAYLINDRWNNHLKAVSRARISISSLKDETDVVSCWMAFTSLLMKMPNLEELISDEVPFCVHSAAVWTTEELRLPPWPILNNLTSLSIHPICHKCASIIPLLIIPAALKLQHLRHGVVKPDKDNMIADSRDTSEDLFRHIKNAWCKRQSKSEMPLKTLHLGSPSRKVSFDILYIMRSETYVEPGHR</sequence>
<accession>A0AAX4K4S2</accession>
<evidence type="ECO:0000313" key="2">
    <source>
        <dbReference type="Proteomes" id="UP001355207"/>
    </source>
</evidence>
<dbReference type="Proteomes" id="UP001355207">
    <property type="component" value="Chromosome 9"/>
</dbReference>
<protein>
    <submittedName>
        <fullName evidence="1">Uncharacterized protein</fullName>
    </submittedName>
</protein>